<reference evidence="1 4" key="3">
    <citation type="submission" date="2017-10" db="EMBL/GenBank/DDBJ databases">
        <title>Genome analyses suggest a sexual origin of heterokaryosis in a supposedly ancient asexual fungus.</title>
        <authorList>
            <person name="Corradi N."/>
            <person name="Sedzielewska K."/>
            <person name="Noel J."/>
            <person name="Charron P."/>
            <person name="Farinelli L."/>
            <person name="Marton T."/>
            <person name="Kruger M."/>
            <person name="Pelin A."/>
            <person name="Brachmann A."/>
            <person name="Corradi N."/>
        </authorList>
    </citation>
    <scope>NUCLEOTIDE SEQUENCE [LARGE SCALE GENOMIC DNA]</scope>
    <source>
        <strain evidence="1 4">A1</strain>
    </source>
</reference>
<dbReference type="Proteomes" id="UP000234323">
    <property type="component" value="Unassembled WGS sequence"/>
</dbReference>
<evidence type="ECO:0000313" key="3">
    <source>
        <dbReference type="EMBL" id="PKY49722.1"/>
    </source>
</evidence>
<dbReference type="OrthoDB" id="10456314at2759"/>
<comment type="caution">
    <text evidence="3">The sequence shown here is derived from an EMBL/GenBank/DDBJ whole genome shotgun (WGS) entry which is preliminary data.</text>
</comment>
<evidence type="ECO:0000313" key="5">
    <source>
        <dbReference type="Proteomes" id="UP000233469"/>
    </source>
</evidence>
<evidence type="ECO:0000313" key="6">
    <source>
        <dbReference type="Proteomes" id="UP000234323"/>
    </source>
</evidence>
<dbReference type="VEuPathDB" id="FungiDB:RhiirA1_423425"/>
<gene>
    <name evidence="1" type="ORF">RhiirA1_423425</name>
    <name evidence="3" type="ORF">RhiirA4_405763</name>
    <name evidence="2" type="ORF">RhiirC2_761548</name>
</gene>
<proteinExistence type="predicted"/>
<dbReference type="Proteomes" id="UP000232688">
    <property type="component" value="Unassembled WGS sequence"/>
</dbReference>
<evidence type="ECO:0000313" key="2">
    <source>
        <dbReference type="EMBL" id="PKK60680.1"/>
    </source>
</evidence>
<reference evidence="3 6" key="1">
    <citation type="submission" date="2015-10" db="EMBL/GenBank/DDBJ databases">
        <title>Genome analyses suggest a sexual origin of heterokaryosis in a supposedly ancient asexual fungus.</title>
        <authorList>
            <person name="Ropars J."/>
            <person name="Sedzielewska K."/>
            <person name="Noel J."/>
            <person name="Charron P."/>
            <person name="Farinelli L."/>
            <person name="Marton T."/>
            <person name="Kruger M."/>
            <person name="Pelin A."/>
            <person name="Brachmann A."/>
            <person name="Corradi N."/>
        </authorList>
    </citation>
    <scope>NUCLEOTIDE SEQUENCE [LARGE SCALE GENOMIC DNA]</scope>
    <source>
        <strain evidence="3 6">A4</strain>
        <strain evidence="2 5">C2</strain>
    </source>
</reference>
<dbReference type="AlphaFoldDB" id="A0A2I1EPL4"/>
<accession>A0A2I1EPL4</accession>
<sequence>MTTPLIDPGSFLNLINLQHLEIVNHDGNESYSRYKNVDISYDIERFFITRGRKGRIKETDFERTKIYT</sequence>
<dbReference type="EMBL" id="LLXL01002498">
    <property type="protein sequence ID" value="PKK60680.1"/>
    <property type="molecule type" value="Genomic_DNA"/>
</dbReference>
<evidence type="ECO:0000313" key="1">
    <source>
        <dbReference type="EMBL" id="PKC62816.1"/>
    </source>
</evidence>
<dbReference type="Proteomes" id="UP000233469">
    <property type="component" value="Unassembled WGS sequence"/>
</dbReference>
<keyword evidence="6" id="KW-1185">Reference proteome</keyword>
<name>A0A2I1EPL4_9GLOM</name>
<evidence type="ECO:0000313" key="4">
    <source>
        <dbReference type="Proteomes" id="UP000232688"/>
    </source>
</evidence>
<dbReference type="EMBL" id="LLXI01000775">
    <property type="protein sequence ID" value="PKY49722.1"/>
    <property type="molecule type" value="Genomic_DNA"/>
</dbReference>
<reference evidence="4 5" key="2">
    <citation type="submission" date="2017-10" db="EMBL/GenBank/DDBJ databases">
        <title>Extensive intraspecific genome diversity in a model arbuscular mycorrhizal fungus.</title>
        <authorList>
            <person name="Chen E.C.H."/>
            <person name="Morin E."/>
            <person name="Baudet D."/>
            <person name="Noel J."/>
            <person name="Ndikumana S."/>
            <person name="Charron P."/>
            <person name="St-Onge C."/>
            <person name="Giorgi J."/>
            <person name="Grigoriev I.V."/>
            <person name="Roux C."/>
            <person name="Martin F.M."/>
            <person name="Corradi N."/>
        </authorList>
    </citation>
    <scope>NUCLEOTIDE SEQUENCE [LARGE SCALE GENOMIC DNA]</scope>
    <source>
        <strain evidence="1 4">A1</strain>
        <strain evidence="2 5">C2</strain>
    </source>
</reference>
<dbReference type="EMBL" id="LLXH01000808">
    <property type="protein sequence ID" value="PKC62816.1"/>
    <property type="molecule type" value="Genomic_DNA"/>
</dbReference>
<protein>
    <submittedName>
        <fullName evidence="3">Uncharacterized protein</fullName>
    </submittedName>
</protein>
<organism evidence="3 6">
    <name type="scientific">Rhizophagus irregularis</name>
    <dbReference type="NCBI Taxonomy" id="588596"/>
    <lineage>
        <taxon>Eukaryota</taxon>
        <taxon>Fungi</taxon>
        <taxon>Fungi incertae sedis</taxon>
        <taxon>Mucoromycota</taxon>
        <taxon>Glomeromycotina</taxon>
        <taxon>Glomeromycetes</taxon>
        <taxon>Glomerales</taxon>
        <taxon>Glomeraceae</taxon>
        <taxon>Rhizophagus</taxon>
    </lineage>
</organism>